<accession>A0A7L6AXH4</accession>
<keyword evidence="4" id="KW-0963">Cytoplasm</keyword>
<evidence type="ECO:0000313" key="12">
    <source>
        <dbReference type="Proteomes" id="UP000510621"/>
    </source>
</evidence>
<evidence type="ECO:0000256" key="8">
    <source>
        <dbReference type="ARBA" id="ARBA00022840"/>
    </source>
</evidence>
<dbReference type="Proteomes" id="UP000510621">
    <property type="component" value="Chromosome"/>
</dbReference>
<keyword evidence="8" id="KW-0067">ATP-binding</keyword>
<proteinExistence type="inferred from homology"/>
<evidence type="ECO:0000256" key="7">
    <source>
        <dbReference type="ARBA" id="ARBA00022741"/>
    </source>
</evidence>
<name>A0A7L6AXH4_9GAMM</name>
<sequence length="137" mass="15507">MSNWRRLEDEAAMLAFGASLAQRFPSGGLITLHGDLGAGKTTLTRGLLRELGHTGNVKSPTYTLVEPYHLQGRDIYHFDLYRLGDPEELEFMGMRDYLRPDALCLVEWPEKAGGWLPEPDLRVHLRHCGAAREVFLE</sequence>
<gene>
    <name evidence="11" type="primary">tsaE</name>
    <name evidence="11" type="ORF">HZT40_21545</name>
</gene>
<comment type="similarity">
    <text evidence="2">Belongs to the TsaE family.</text>
</comment>
<evidence type="ECO:0000256" key="2">
    <source>
        <dbReference type="ARBA" id="ARBA00007599"/>
    </source>
</evidence>
<protein>
    <recommendedName>
        <fullName evidence="3">tRNA threonylcarbamoyladenosine biosynthesis protein TsaE</fullName>
    </recommendedName>
    <alternativeName>
        <fullName evidence="10">t(6)A37 threonylcarbamoyladenosine biosynthesis protein TsaE</fullName>
    </alternativeName>
</protein>
<dbReference type="EMBL" id="CP059265">
    <property type="protein sequence ID" value="QLQ33765.1"/>
    <property type="molecule type" value="Genomic_DNA"/>
</dbReference>
<dbReference type="GO" id="GO:0002949">
    <property type="term" value="P:tRNA threonylcarbamoyladenosine modification"/>
    <property type="evidence" value="ECO:0007669"/>
    <property type="project" value="InterPro"/>
</dbReference>
<reference evidence="11" key="1">
    <citation type="submission" date="2020-06" db="EMBL/GenBank/DDBJ databases">
        <title>Analysis procedures for assessing recovery of high quality, complete, closed genomes from Nanopore long read metagenome sequencing.</title>
        <authorList>
            <person name="Bessarab I."/>
            <person name="Arumugam K."/>
            <person name="Haryono M."/>
            <person name="Liu X."/>
            <person name="Roy S."/>
            <person name="Zuniga-Montanez R.E."/>
            <person name="Qiu G."/>
            <person name="Drautz-Moses D.I."/>
            <person name="Law Y.Y."/>
            <person name="Wuertz S."/>
            <person name="Lauro F.M."/>
            <person name="Huson D.H."/>
            <person name="Williams R.B."/>
        </authorList>
    </citation>
    <scope>NUCLEOTIDE SEQUENCE [LARGE SCALE GENOMIC DNA]</scope>
    <source>
        <strain evidence="11">SSD2</strain>
    </source>
</reference>
<evidence type="ECO:0000256" key="9">
    <source>
        <dbReference type="ARBA" id="ARBA00022842"/>
    </source>
</evidence>
<evidence type="ECO:0000256" key="5">
    <source>
        <dbReference type="ARBA" id="ARBA00022694"/>
    </source>
</evidence>
<dbReference type="GO" id="GO:0005524">
    <property type="term" value="F:ATP binding"/>
    <property type="evidence" value="ECO:0007669"/>
    <property type="project" value="UniProtKB-KW"/>
</dbReference>
<keyword evidence="6" id="KW-0479">Metal-binding</keyword>
<dbReference type="PANTHER" id="PTHR33540:SF2">
    <property type="entry name" value="TRNA THREONYLCARBAMOYLADENOSINE BIOSYNTHESIS PROTEIN TSAE"/>
    <property type="match status" value="1"/>
</dbReference>
<evidence type="ECO:0000256" key="6">
    <source>
        <dbReference type="ARBA" id="ARBA00022723"/>
    </source>
</evidence>
<dbReference type="Pfam" id="PF02367">
    <property type="entry name" value="TsaE"/>
    <property type="match status" value="1"/>
</dbReference>
<organism evidence="11 12">
    <name type="scientific">Candidatus Thiothrix singaporensis</name>
    <dbReference type="NCBI Taxonomy" id="2799669"/>
    <lineage>
        <taxon>Bacteria</taxon>
        <taxon>Pseudomonadati</taxon>
        <taxon>Pseudomonadota</taxon>
        <taxon>Gammaproteobacteria</taxon>
        <taxon>Thiotrichales</taxon>
        <taxon>Thiotrichaceae</taxon>
        <taxon>Thiothrix</taxon>
    </lineage>
</organism>
<dbReference type="Gene3D" id="3.40.50.300">
    <property type="entry name" value="P-loop containing nucleotide triphosphate hydrolases"/>
    <property type="match status" value="1"/>
</dbReference>
<dbReference type="AlphaFoldDB" id="A0A7L6AXH4"/>
<dbReference type="GO" id="GO:0016740">
    <property type="term" value="F:transferase activity"/>
    <property type="evidence" value="ECO:0007669"/>
    <property type="project" value="UniProtKB-KW"/>
</dbReference>
<keyword evidence="12" id="KW-1185">Reference proteome</keyword>
<dbReference type="GO" id="GO:0046872">
    <property type="term" value="F:metal ion binding"/>
    <property type="evidence" value="ECO:0007669"/>
    <property type="project" value="UniProtKB-KW"/>
</dbReference>
<dbReference type="GO" id="GO:0005737">
    <property type="term" value="C:cytoplasm"/>
    <property type="evidence" value="ECO:0007669"/>
    <property type="project" value="UniProtKB-SubCell"/>
</dbReference>
<dbReference type="InterPro" id="IPR027417">
    <property type="entry name" value="P-loop_NTPase"/>
</dbReference>
<dbReference type="NCBIfam" id="TIGR00150">
    <property type="entry name" value="T6A_YjeE"/>
    <property type="match status" value="1"/>
</dbReference>
<dbReference type="SUPFAM" id="SSF52540">
    <property type="entry name" value="P-loop containing nucleoside triphosphate hydrolases"/>
    <property type="match status" value="1"/>
</dbReference>
<keyword evidence="9" id="KW-0460">Magnesium</keyword>
<evidence type="ECO:0000256" key="10">
    <source>
        <dbReference type="ARBA" id="ARBA00032441"/>
    </source>
</evidence>
<keyword evidence="5" id="KW-0819">tRNA processing</keyword>
<dbReference type="KEGG" id="this:HZT40_21545"/>
<dbReference type="InterPro" id="IPR003442">
    <property type="entry name" value="T6A_TsaE"/>
</dbReference>
<evidence type="ECO:0000313" key="11">
    <source>
        <dbReference type="EMBL" id="QLQ33765.1"/>
    </source>
</evidence>
<comment type="subcellular location">
    <subcellularLocation>
        <location evidence="1">Cytoplasm</location>
    </subcellularLocation>
</comment>
<evidence type="ECO:0000256" key="4">
    <source>
        <dbReference type="ARBA" id="ARBA00022490"/>
    </source>
</evidence>
<keyword evidence="7" id="KW-0547">Nucleotide-binding</keyword>
<dbReference type="PANTHER" id="PTHR33540">
    <property type="entry name" value="TRNA THREONYLCARBAMOYLADENOSINE BIOSYNTHESIS PROTEIN TSAE"/>
    <property type="match status" value="1"/>
</dbReference>
<evidence type="ECO:0000256" key="1">
    <source>
        <dbReference type="ARBA" id="ARBA00004496"/>
    </source>
</evidence>
<evidence type="ECO:0000256" key="3">
    <source>
        <dbReference type="ARBA" id="ARBA00019010"/>
    </source>
</evidence>